<dbReference type="EMBL" id="CAJVPY010031153">
    <property type="protein sequence ID" value="CAG8796203.1"/>
    <property type="molecule type" value="Genomic_DNA"/>
</dbReference>
<dbReference type="Proteomes" id="UP000789405">
    <property type="component" value="Unassembled WGS sequence"/>
</dbReference>
<protein>
    <submittedName>
        <fullName evidence="1">28418_t:CDS:1</fullName>
    </submittedName>
</protein>
<proteinExistence type="predicted"/>
<comment type="caution">
    <text evidence="1">The sequence shown here is derived from an EMBL/GenBank/DDBJ whole genome shotgun (WGS) entry which is preliminary data.</text>
</comment>
<dbReference type="AlphaFoldDB" id="A0A9N9P708"/>
<keyword evidence="2" id="KW-1185">Reference proteome</keyword>
<evidence type="ECO:0000313" key="1">
    <source>
        <dbReference type="EMBL" id="CAG8796203.1"/>
    </source>
</evidence>
<gene>
    <name evidence="1" type="ORF">DERYTH_LOCUS22432</name>
</gene>
<name>A0A9N9P708_9GLOM</name>
<accession>A0A9N9P708</accession>
<evidence type="ECO:0000313" key="2">
    <source>
        <dbReference type="Proteomes" id="UP000789405"/>
    </source>
</evidence>
<feature type="non-terminal residue" evidence="1">
    <location>
        <position position="1"/>
    </location>
</feature>
<feature type="non-terminal residue" evidence="1">
    <location>
        <position position="96"/>
    </location>
</feature>
<reference evidence="1" key="1">
    <citation type="submission" date="2021-06" db="EMBL/GenBank/DDBJ databases">
        <authorList>
            <person name="Kallberg Y."/>
            <person name="Tangrot J."/>
            <person name="Rosling A."/>
        </authorList>
    </citation>
    <scope>NUCLEOTIDE SEQUENCE</scope>
    <source>
        <strain evidence="1">MA453B</strain>
    </source>
</reference>
<sequence>KGKLEILGDTNSIINDFDQNSRGCSPAEYIMMKASRGDSEILRNEPTRRDKFIYALKDCRAYIIDNVGIFVSLGVTLALQVVENNNGYKPLRWLWD</sequence>
<organism evidence="1 2">
    <name type="scientific">Dentiscutata erythropus</name>
    <dbReference type="NCBI Taxonomy" id="1348616"/>
    <lineage>
        <taxon>Eukaryota</taxon>
        <taxon>Fungi</taxon>
        <taxon>Fungi incertae sedis</taxon>
        <taxon>Mucoromycota</taxon>
        <taxon>Glomeromycotina</taxon>
        <taxon>Glomeromycetes</taxon>
        <taxon>Diversisporales</taxon>
        <taxon>Gigasporaceae</taxon>
        <taxon>Dentiscutata</taxon>
    </lineage>
</organism>